<dbReference type="InterPro" id="IPR011766">
    <property type="entry name" value="TPP_enzyme_TPP-bd"/>
</dbReference>
<dbReference type="InterPro" id="IPR029061">
    <property type="entry name" value="THDP-binding"/>
</dbReference>
<feature type="domain" description="Thiamine pyrophosphate enzyme TPP-binding" evidence="6">
    <location>
        <begin position="374"/>
        <end position="507"/>
    </location>
</feature>
<dbReference type="GO" id="GO:0050660">
    <property type="term" value="F:flavin adenine dinucleotide binding"/>
    <property type="evidence" value="ECO:0007669"/>
    <property type="project" value="TreeGrafter"/>
</dbReference>
<dbReference type="Gene3D" id="3.40.50.970">
    <property type="match status" value="2"/>
</dbReference>
<dbReference type="InterPro" id="IPR012001">
    <property type="entry name" value="Thiamin_PyroP_enz_TPP-bd_dom"/>
</dbReference>
<feature type="domain" description="Thiamine pyrophosphate enzyme N-terminal TPP-binding" evidence="7">
    <location>
        <begin position="1"/>
        <end position="116"/>
    </location>
</feature>
<organism evidence="8 9">
    <name type="scientific">Litoreibacter ponti</name>
    <dbReference type="NCBI Taxonomy" id="1510457"/>
    <lineage>
        <taxon>Bacteria</taxon>
        <taxon>Pseudomonadati</taxon>
        <taxon>Pseudomonadota</taxon>
        <taxon>Alphaproteobacteria</taxon>
        <taxon>Rhodobacterales</taxon>
        <taxon>Roseobacteraceae</taxon>
        <taxon>Litoreibacter</taxon>
    </lineage>
</organism>
<dbReference type="GO" id="GO:0009099">
    <property type="term" value="P:L-valine biosynthetic process"/>
    <property type="evidence" value="ECO:0007669"/>
    <property type="project" value="TreeGrafter"/>
</dbReference>
<evidence type="ECO:0000259" key="5">
    <source>
        <dbReference type="Pfam" id="PF00205"/>
    </source>
</evidence>
<name>A0A2T6BCV6_9RHOB</name>
<dbReference type="PANTHER" id="PTHR18968:SF129">
    <property type="entry name" value="ACETOLACTATE SYNTHASE"/>
    <property type="match status" value="1"/>
</dbReference>
<dbReference type="Proteomes" id="UP000243978">
    <property type="component" value="Unassembled WGS sequence"/>
</dbReference>
<dbReference type="SUPFAM" id="SSF52467">
    <property type="entry name" value="DHS-like NAD/FAD-binding domain"/>
    <property type="match status" value="1"/>
</dbReference>
<keyword evidence="9" id="KW-1185">Reference proteome</keyword>
<sequence length="530" mass="55609">MNVSELIAETLKAAGTGPVFGYPGDPSVEFLEGCRKVGVDFVLGRREGTAGLMAEAWGMLSGKPGVALSTLGPGSTNLVNAVANAYLDRTPMIAISGQIDTKRQPTFTHQVVDQHALFAPVSKYVASVAPNCAGQVMRKALRVAAAPRPGPVHLSTPADYVGAEVLDSDITLPPSGTVHHGLTVVGDQSPQHAIRQAKRPLILFGISAMQSDAGPEIVALAEKIGAAIVASPMAKGTVAEDLPLFAGTLDMACNDLMWDFVNGADLVLNIGFDAVELIKPWTVTSQVIHIDCVPNTDQIYAADIEVIGPVKEAVAALTDDLESQSGYDLSDVNTHRADLQQAFDAGRVSGVMNPSDVIRTAQGVVAPDAIVTTDVGSHKLLVGQGWRPSGPRKLLMTNGLSSMGFSLPAAIAAKIYAPETEVICFTGDGGLAMVQSELRLAASMGLGIKVVVFLDQSLNRIELKQMARQFASTGTVIEETDTEKMAQSMACNGIVVETETALAEALGSDTGNVPLVIGARISPRQYEAQF</sequence>
<dbReference type="InterPro" id="IPR000399">
    <property type="entry name" value="TPP-bd_CS"/>
</dbReference>
<comment type="similarity">
    <text evidence="1 4">Belongs to the TPP enzyme family.</text>
</comment>
<dbReference type="Pfam" id="PF02775">
    <property type="entry name" value="TPP_enzyme_C"/>
    <property type="match status" value="1"/>
</dbReference>
<gene>
    <name evidence="8" type="ORF">C8N43_3905</name>
</gene>
<dbReference type="PANTHER" id="PTHR18968">
    <property type="entry name" value="THIAMINE PYROPHOSPHATE ENZYMES"/>
    <property type="match status" value="1"/>
</dbReference>
<dbReference type="AlphaFoldDB" id="A0A2T6BCV6"/>
<evidence type="ECO:0000259" key="6">
    <source>
        <dbReference type="Pfam" id="PF02775"/>
    </source>
</evidence>
<dbReference type="Pfam" id="PF02776">
    <property type="entry name" value="TPP_enzyme_N"/>
    <property type="match status" value="1"/>
</dbReference>
<evidence type="ECO:0000256" key="3">
    <source>
        <dbReference type="ARBA" id="ARBA00023052"/>
    </source>
</evidence>
<dbReference type="GO" id="GO:0030976">
    <property type="term" value="F:thiamine pyrophosphate binding"/>
    <property type="evidence" value="ECO:0007669"/>
    <property type="project" value="InterPro"/>
</dbReference>
<dbReference type="InterPro" id="IPR029035">
    <property type="entry name" value="DHS-like_NAD/FAD-binding_dom"/>
</dbReference>
<dbReference type="CDD" id="cd07035">
    <property type="entry name" value="TPP_PYR_POX_like"/>
    <property type="match status" value="1"/>
</dbReference>
<dbReference type="GO" id="GO:0000287">
    <property type="term" value="F:magnesium ion binding"/>
    <property type="evidence" value="ECO:0007669"/>
    <property type="project" value="InterPro"/>
</dbReference>
<dbReference type="InterPro" id="IPR045229">
    <property type="entry name" value="TPP_enz"/>
</dbReference>
<dbReference type="GO" id="GO:0005948">
    <property type="term" value="C:acetolactate synthase complex"/>
    <property type="evidence" value="ECO:0007669"/>
    <property type="project" value="TreeGrafter"/>
</dbReference>
<evidence type="ECO:0000256" key="2">
    <source>
        <dbReference type="ARBA" id="ARBA00022679"/>
    </source>
</evidence>
<keyword evidence="3 4" id="KW-0786">Thiamine pyrophosphate</keyword>
<evidence type="ECO:0000313" key="8">
    <source>
        <dbReference type="EMBL" id="PTX53862.1"/>
    </source>
</evidence>
<keyword evidence="2" id="KW-0808">Transferase</keyword>
<proteinExistence type="inferred from homology"/>
<dbReference type="SUPFAM" id="SSF52518">
    <property type="entry name" value="Thiamin diphosphate-binding fold (THDP-binding)"/>
    <property type="match status" value="2"/>
</dbReference>
<dbReference type="PROSITE" id="PS00187">
    <property type="entry name" value="TPP_ENZYMES"/>
    <property type="match status" value="1"/>
</dbReference>
<accession>A0A2T6BCV6</accession>
<dbReference type="GO" id="GO:0009097">
    <property type="term" value="P:isoleucine biosynthetic process"/>
    <property type="evidence" value="ECO:0007669"/>
    <property type="project" value="TreeGrafter"/>
</dbReference>
<dbReference type="Pfam" id="PF00205">
    <property type="entry name" value="TPP_enzyme_M"/>
    <property type="match status" value="1"/>
</dbReference>
<evidence type="ECO:0000256" key="1">
    <source>
        <dbReference type="ARBA" id="ARBA00007812"/>
    </source>
</evidence>
<evidence type="ECO:0000259" key="7">
    <source>
        <dbReference type="Pfam" id="PF02776"/>
    </source>
</evidence>
<dbReference type="EMBL" id="QBKS01000003">
    <property type="protein sequence ID" value="PTX53862.1"/>
    <property type="molecule type" value="Genomic_DNA"/>
</dbReference>
<dbReference type="Gene3D" id="3.40.50.1220">
    <property type="entry name" value="TPP-binding domain"/>
    <property type="match status" value="1"/>
</dbReference>
<dbReference type="InterPro" id="IPR012000">
    <property type="entry name" value="Thiamin_PyroP_enz_cen_dom"/>
</dbReference>
<evidence type="ECO:0000313" key="9">
    <source>
        <dbReference type="Proteomes" id="UP000243978"/>
    </source>
</evidence>
<evidence type="ECO:0000256" key="4">
    <source>
        <dbReference type="RuleBase" id="RU362132"/>
    </source>
</evidence>
<feature type="domain" description="Thiamine pyrophosphate enzyme central" evidence="5">
    <location>
        <begin position="193"/>
        <end position="317"/>
    </location>
</feature>
<comment type="caution">
    <text evidence="8">The sequence shown here is derived from an EMBL/GenBank/DDBJ whole genome shotgun (WGS) entry which is preliminary data.</text>
</comment>
<protein>
    <submittedName>
        <fullName evidence="8">Acetolactate synthase-1/2/3 large subunit</fullName>
    </submittedName>
</protein>
<dbReference type="GO" id="GO:0003984">
    <property type="term" value="F:acetolactate synthase activity"/>
    <property type="evidence" value="ECO:0007669"/>
    <property type="project" value="TreeGrafter"/>
</dbReference>
<reference evidence="8 9" key="1">
    <citation type="submission" date="2018-04" db="EMBL/GenBank/DDBJ databases">
        <title>Genomic Encyclopedia of Archaeal and Bacterial Type Strains, Phase II (KMG-II): from individual species to whole genera.</title>
        <authorList>
            <person name="Goeker M."/>
        </authorList>
    </citation>
    <scope>NUCLEOTIDE SEQUENCE [LARGE SCALE GENOMIC DNA]</scope>
    <source>
        <strain evidence="8 9">DSM 100977</strain>
    </source>
</reference>
<dbReference type="FunFam" id="3.40.50.970:FF:000007">
    <property type="entry name" value="Acetolactate synthase"/>
    <property type="match status" value="1"/>
</dbReference>